<organism evidence="1 2">
    <name type="scientific">Plasmopara viticola lesion associated mycobunyavirales-like virus 4</name>
    <dbReference type="NCBI Taxonomy" id="2689127"/>
    <lineage>
        <taxon>Viruses</taxon>
        <taxon>Riboviria</taxon>
        <taxon>Orthornavirae</taxon>
        <taxon>Negarnaviricota</taxon>
        <taxon>Polyploviricotina</taxon>
        <taxon>Bunyaviricetes</taxon>
        <taxon>Hareavirales</taxon>
        <taxon>Discoviridae</taxon>
        <taxon>Orthodiscovirus</taxon>
        <taxon>Orthodiscovirus iberiae</taxon>
    </lineage>
</organism>
<protein>
    <submittedName>
        <fullName evidence="1">RNA dependent RNA polymerase</fullName>
    </submittedName>
</protein>
<evidence type="ECO:0000313" key="2">
    <source>
        <dbReference type="Proteomes" id="UP001055369"/>
    </source>
</evidence>
<dbReference type="Proteomes" id="UP001055369">
    <property type="component" value="Genome"/>
</dbReference>
<sequence length="1113" mass="128212">MCQGIPHYNSTVLALSCLSLRDALFESCLKKLKVKQHIQWRTRVGSDDKGTVIGIDKSQKDSYYQYLLFGQCEHASERLHSMELSVKSASGHVMYELNSAFMANLETLSPTIKFASASTDTIGTTSCTSFVNESYSRIRQMRENGCSSLTCSFAHSLNSAHFYEIFDTNQNGENDLREIFGKPLSQIPYDFGVYPTYDIDLQDIIGPEYHNYQILKKYPTSDAVRLLYTEINKRPVGEIFPDDQEAMMKKDHFGINQGLVRQLEKMRQRLHADADAVEKYFIDNPFMIIRGPETVEETKFTILSKLFTKGASESLRRTSPAIYIGRLSAFRTAKAWTSPFQNSEMYNVDTDSIESREMFIKSTYKDFLKNSLKLINHSKKAIDFESLIPIMYPQHKSYNVIENFVGQFGALKSTTKHYSQAVRSWTVNNFNYEYSTSLRSIIETSFGRSQESTTEDVEEFRKMLGMRLDSLDSFKEECKHKSIRPLDMFYYMSKLYKSSKSTRIQAFGSGPSTSGLHMTASILKKYNHSPGMTVQLDVGMDEFDLEDETTLSRKLDNIKLFYNLILMQYSGNLTGECQSFDLIMKSGVLLSEECKTIVRSIRSLSGFDYTTQKSLKFVACELLAASELREKLISWRMSNYSYIKKQRGHRTPSGKTQWVGDLIMLVNSSEDCYTLHESKGHRYITCRSINDLGELYRSLREMCQVTGFDMTTFFTMTELSKGDIYMSASTKTLHRSEVDGVMSQKLNLRVSSNFQYRRLLDMQNFKIKRKHDPKTFHLEYYLEDQGKRSATICHTNGNYYPVELPNCGVNGSVKYLGVDVSFLFKNKSWFYNYKLPMMNETERLSFLATKIDFETLLALEGTDKRRIQDYIEVREEINEESFSIMRTDGLKVISEHDQALLDSGATFDEIFRVTIEDMEMPTSLLNHHDVIEDWAEEVENDLEQKVEQFSETLKDDGNIELINAVGYKRPMAKRAMMTINGLQQGTFMKSRILDCFFTSQNIRNERTSQLPNMLLWLDRIKPDDLTFIPQPHRMRFIEEMVNHVVRSLEVNTGAKASHIRNMILNSNSYGIPVQTIFNLMNNETVSTNDLLGSILDVESDNEYSNDEESEMSD</sequence>
<dbReference type="RefSeq" id="YP_010840345.1">
    <property type="nucleotide sequence ID" value="NC_078634.1"/>
</dbReference>
<evidence type="ECO:0000313" key="1">
    <source>
        <dbReference type="EMBL" id="QGY72641.1"/>
    </source>
</evidence>
<dbReference type="KEGG" id="vg:80557501"/>
<name>A0A6B9HD40_9VIRU</name>
<dbReference type="GeneID" id="80557501"/>
<keyword evidence="2" id="KW-1185">Reference proteome</keyword>
<accession>A0A6B9HD40</accession>
<proteinExistence type="predicted"/>
<reference evidence="1" key="1">
    <citation type="journal article" date="2020" name="Virus Evol.">
        <title>Analysis of the virome associated to grapevine downy mildew lesions reveals new mycovirus lineages.</title>
        <authorList>
            <person name="Chiapello M."/>
            <person name="Rodriguez-Romero J."/>
            <person name="Ayllon M.A."/>
            <person name="Turina M."/>
        </authorList>
    </citation>
    <scope>NUCLEOTIDE SEQUENCE</scope>
    <source>
        <strain evidence="1">DMS1_DN25387</strain>
    </source>
</reference>
<dbReference type="EMBL" id="MN548097">
    <property type="protein sequence ID" value="QGY72641.1"/>
    <property type="molecule type" value="Genomic_RNA"/>
</dbReference>